<comment type="caution">
    <text evidence="1">The sequence shown here is derived from an EMBL/GenBank/DDBJ whole genome shotgun (WGS) entry which is preliminary data.</text>
</comment>
<sequence length="746" mass="84778">MSEARTVFIVMRKDLQKGCHATTAVIWKFRDDERVKAYTDDLESMHKVTLETKNEASLLKMAENLKQKDIPFYMWVEQPENIPTCLATIPVMRSDLGDALKNSADYLLGQARNGVNRLLFDQFSQSLKKATFLRTRNKAVDPFLLGKSIDQSSGLGGLAIDLGGIDIASILREDSENGLLRRERSPAPLGPLKDTQRYLMYKAIHRKDPEGVWRGFDGILKNNEWRKVTEYDIIRVIQTLNMQYAFERKPETLRRLRAVRDACKKNKLKFTTIWALNELIRLHIAEGQHEEALSIKNDIDSGTYGPNVAVNVHTYAALFSDPAAESLPDLIKLTDLFDEMLGRSIAPNAEVEKSLIKAAKKVDEFRLLDALLESTKDGNFTDDHGNLFARYTAARGQAYLALHAIRPALAELHKLLSFRIPSDKRQIPHALLANPESTNIAIPLELAGTRDAYFVYLRSLYESIIRICIIRRQIKRASELLDELRKNCYLPPTQTAYGWFVRFHAKRKNIKELVDIQDMMLRDGVPLNEHIYTKFITSCMFTPKTRLLGHIAKSVSLEDPAGGIHKETCAQIGGTRKANLSAKFDTGVNTHIDSTASEEKSTPRKSGLPVIPKNILLTEKVAEHVYYPSQCIRFFEDMLLEYNAKPSDIRDVNYKPNVSITNAVMRAYLMLESPVLALREFHRYCIHQRTQNPSSVTPDVQTHKRTLLKVFAMADEAASILGDRLEQQRIETNMVEWGLRPLSSNH</sequence>
<protein>
    <submittedName>
        <fullName evidence="1">Uncharacterized protein</fullName>
    </submittedName>
</protein>
<organism evidence="1 2">
    <name type="scientific">Kickxella alabastrina</name>
    <dbReference type="NCBI Taxonomy" id="61397"/>
    <lineage>
        <taxon>Eukaryota</taxon>
        <taxon>Fungi</taxon>
        <taxon>Fungi incertae sedis</taxon>
        <taxon>Zoopagomycota</taxon>
        <taxon>Kickxellomycotina</taxon>
        <taxon>Kickxellomycetes</taxon>
        <taxon>Kickxellales</taxon>
        <taxon>Kickxellaceae</taxon>
        <taxon>Kickxella</taxon>
    </lineage>
</organism>
<dbReference type="Proteomes" id="UP001150581">
    <property type="component" value="Unassembled WGS sequence"/>
</dbReference>
<name>A0ACC1I7T4_9FUNG</name>
<accession>A0ACC1I7T4</accession>
<reference evidence="1" key="1">
    <citation type="submission" date="2022-07" db="EMBL/GenBank/DDBJ databases">
        <title>Phylogenomic reconstructions and comparative analyses of Kickxellomycotina fungi.</title>
        <authorList>
            <person name="Reynolds N.K."/>
            <person name="Stajich J.E."/>
            <person name="Barry K."/>
            <person name="Grigoriev I.V."/>
            <person name="Crous P."/>
            <person name="Smith M.E."/>
        </authorList>
    </citation>
    <scope>NUCLEOTIDE SEQUENCE</scope>
    <source>
        <strain evidence="1">Benny 63K</strain>
    </source>
</reference>
<proteinExistence type="predicted"/>
<dbReference type="EMBL" id="JANBPG010002017">
    <property type="protein sequence ID" value="KAJ1887341.1"/>
    <property type="molecule type" value="Genomic_DNA"/>
</dbReference>
<evidence type="ECO:0000313" key="2">
    <source>
        <dbReference type="Proteomes" id="UP001150581"/>
    </source>
</evidence>
<keyword evidence="2" id="KW-1185">Reference proteome</keyword>
<gene>
    <name evidence="1" type="ORF">LPJ66_009168</name>
</gene>
<evidence type="ECO:0000313" key="1">
    <source>
        <dbReference type="EMBL" id="KAJ1887341.1"/>
    </source>
</evidence>